<dbReference type="AlphaFoldDB" id="A0A1G2U2K1"/>
<sequence>MKYTDRVYGTFEITEPVILELINSQTLQRLKEIDQAGYFEPHSPGTAHSRFEHSIGDYLLLKIYGAPIEEQIAGLIHDVSHSAFSHCIDYVLDAGSEKEHNHQDNVFDDYVRKSEIPEILKKYNLDLDYILDDKNFPLKENDLPDLCSDRIDYSLRTATVFKEIENGKFFIDNLTAKNGKWIFKDFKSAKKYAELFLKLNTNYYAGLPSAVMFRTVGDYLRYALSEKYISETDLYTTDKIVLSKIEPHIHNDPKLKLLFERMNNKIAFKNDPTNYDGKVFCKSRVVDPLCLQNGEIKRVSEIELGWSDIIEQESRPKEYFLKFDR</sequence>
<reference evidence="1 2" key="1">
    <citation type="journal article" date="2016" name="Nat. Commun.">
        <title>Thousands of microbial genomes shed light on interconnected biogeochemical processes in an aquifer system.</title>
        <authorList>
            <person name="Anantharaman K."/>
            <person name="Brown C.T."/>
            <person name="Hug L.A."/>
            <person name="Sharon I."/>
            <person name="Castelle C.J."/>
            <person name="Probst A.J."/>
            <person name="Thomas B.C."/>
            <person name="Singh A."/>
            <person name="Wilkins M.J."/>
            <person name="Karaoz U."/>
            <person name="Brodie E.L."/>
            <person name="Williams K.H."/>
            <person name="Hubbard S.S."/>
            <person name="Banfield J.F."/>
        </authorList>
    </citation>
    <scope>NUCLEOTIDE SEQUENCE [LARGE SCALE GENOMIC DNA]</scope>
</reference>
<evidence type="ECO:0008006" key="3">
    <source>
        <dbReference type="Google" id="ProtNLM"/>
    </source>
</evidence>
<dbReference type="Proteomes" id="UP000176800">
    <property type="component" value="Unassembled WGS sequence"/>
</dbReference>
<dbReference type="SUPFAM" id="SSF109604">
    <property type="entry name" value="HD-domain/PDEase-like"/>
    <property type="match status" value="1"/>
</dbReference>
<comment type="caution">
    <text evidence="1">The sequence shown here is derived from an EMBL/GenBank/DDBJ whole genome shotgun (WGS) entry which is preliminary data.</text>
</comment>
<accession>A0A1G2U2K1</accession>
<dbReference type="GO" id="GO:0008832">
    <property type="term" value="F:dGTPase activity"/>
    <property type="evidence" value="ECO:0007669"/>
    <property type="project" value="TreeGrafter"/>
</dbReference>
<organism evidence="1 2">
    <name type="scientific">Candidatus Zambryskibacteria bacterium RIFCSPLOWO2_01_FULL_45_21</name>
    <dbReference type="NCBI Taxonomy" id="1802761"/>
    <lineage>
        <taxon>Bacteria</taxon>
        <taxon>Candidatus Zambryskiibacteriota</taxon>
    </lineage>
</organism>
<evidence type="ECO:0000313" key="2">
    <source>
        <dbReference type="Proteomes" id="UP000176800"/>
    </source>
</evidence>
<dbReference type="GO" id="GO:0006203">
    <property type="term" value="P:dGTP catabolic process"/>
    <property type="evidence" value="ECO:0007669"/>
    <property type="project" value="TreeGrafter"/>
</dbReference>
<dbReference type="InterPro" id="IPR050135">
    <property type="entry name" value="dGTPase-like"/>
</dbReference>
<protein>
    <recommendedName>
        <fullName evidence="3">HD/PDEase domain-containing protein</fullName>
    </recommendedName>
</protein>
<dbReference type="Gene3D" id="1.10.3210.10">
    <property type="entry name" value="Hypothetical protein af1432"/>
    <property type="match status" value="1"/>
</dbReference>
<name>A0A1G2U2K1_9BACT</name>
<dbReference type="EMBL" id="MHWE01000014">
    <property type="protein sequence ID" value="OHB03704.1"/>
    <property type="molecule type" value="Genomic_DNA"/>
</dbReference>
<dbReference type="PANTHER" id="PTHR11373">
    <property type="entry name" value="DEOXYNUCLEOSIDE TRIPHOSPHATE TRIPHOSPHOHYDROLASE"/>
    <property type="match status" value="1"/>
</dbReference>
<proteinExistence type="predicted"/>
<dbReference type="PANTHER" id="PTHR11373:SF41">
    <property type="entry name" value="METAL-DEPENDENT PHOSPHOHYDROLASE"/>
    <property type="match status" value="1"/>
</dbReference>
<evidence type="ECO:0000313" key="1">
    <source>
        <dbReference type="EMBL" id="OHB03704.1"/>
    </source>
</evidence>
<gene>
    <name evidence="1" type="ORF">A3B14_01515</name>
</gene>